<gene>
    <name evidence="4" type="primary">HDAC1_4</name>
    <name evidence="4" type="ORF">P7K49_023571</name>
</gene>
<sequence length="361" mass="40129">MHKFRGGTGDLWDIGAGKGKYYAVNYPLRDGIDDESYEAIFKPVMSKVMEMFQPSAVVLQCGSDSLSGDRLGCFNLTIKGHAKCVEFVKSFNLPMLMLGGGGYTIRNVARCWMYETAVALDTEIPNELPYNDYFEYFGPDFKLHISPSNMTNQNTNEYLEKIKQRLFENLRMLPHAPGVQMQAIPEDAIPEESGDEDEEDPDKRISICSSDKRIACEEEFSDSEEEGEGGRKNSSNFKKAKRVKTEDEKEKEPEEKKEVTEEEKTKEEKPEAKGVKEELQPPTESDGSGSAGSSLASSPQQSEGSHPQEKGQTTPDTEAADDVGSKSQDVSLCLEDIMEKFHHAFPSVRSSDVTANTLLAS</sequence>
<keyword evidence="5" id="KW-1185">Reference proteome</keyword>
<dbReference type="EMBL" id="JASSZA010000011">
    <property type="protein sequence ID" value="KAK2098120.1"/>
    <property type="molecule type" value="Genomic_DNA"/>
</dbReference>
<protein>
    <submittedName>
        <fullName evidence="4">Histone deacetylase 1</fullName>
    </submittedName>
</protein>
<feature type="compositionally biased region" description="Low complexity" evidence="2">
    <location>
        <begin position="284"/>
        <end position="305"/>
    </location>
</feature>
<dbReference type="PANTHER" id="PTHR48252:SF77">
    <property type="entry name" value="HISTONE DEACETYLASE DOMAIN-CONTAINING PROTEIN"/>
    <property type="match status" value="1"/>
</dbReference>
<reference evidence="4 5" key="1">
    <citation type="submission" date="2023-05" db="EMBL/GenBank/DDBJ databases">
        <title>B98-5 Cell Line De Novo Hybrid Assembly: An Optical Mapping Approach.</title>
        <authorList>
            <person name="Kananen K."/>
            <person name="Auerbach J.A."/>
            <person name="Kautto E."/>
            <person name="Blachly J.S."/>
        </authorList>
    </citation>
    <scope>NUCLEOTIDE SEQUENCE [LARGE SCALE GENOMIC DNA]</scope>
    <source>
        <strain evidence="4">B95-8</strain>
        <tissue evidence="4">Cell line</tissue>
    </source>
</reference>
<evidence type="ECO:0000313" key="4">
    <source>
        <dbReference type="EMBL" id="KAK2098120.1"/>
    </source>
</evidence>
<dbReference type="InterPro" id="IPR023696">
    <property type="entry name" value="Ureohydrolase_dom_sf"/>
</dbReference>
<feature type="compositionally biased region" description="Acidic residues" evidence="2">
    <location>
        <begin position="190"/>
        <end position="200"/>
    </location>
</feature>
<dbReference type="Pfam" id="PF00850">
    <property type="entry name" value="Hist_deacetyl"/>
    <property type="match status" value="1"/>
</dbReference>
<dbReference type="InterPro" id="IPR037138">
    <property type="entry name" value="His_deacetylse_dom_sf"/>
</dbReference>
<feature type="region of interest" description="Disordered" evidence="2">
    <location>
        <begin position="190"/>
        <end position="327"/>
    </location>
</feature>
<accession>A0ABQ9UM19</accession>
<organism evidence="4 5">
    <name type="scientific">Saguinus oedipus</name>
    <name type="common">Cotton-top tamarin</name>
    <name type="synonym">Oedipomidas oedipus</name>
    <dbReference type="NCBI Taxonomy" id="9490"/>
    <lineage>
        <taxon>Eukaryota</taxon>
        <taxon>Metazoa</taxon>
        <taxon>Chordata</taxon>
        <taxon>Craniata</taxon>
        <taxon>Vertebrata</taxon>
        <taxon>Euteleostomi</taxon>
        <taxon>Mammalia</taxon>
        <taxon>Eutheria</taxon>
        <taxon>Euarchontoglires</taxon>
        <taxon>Primates</taxon>
        <taxon>Haplorrhini</taxon>
        <taxon>Platyrrhini</taxon>
        <taxon>Cebidae</taxon>
        <taxon>Callitrichinae</taxon>
        <taxon>Saguinus</taxon>
    </lineage>
</organism>
<comment type="caution">
    <text evidence="4">The sequence shown here is derived from an EMBL/GenBank/DDBJ whole genome shotgun (WGS) entry which is preliminary data.</text>
</comment>
<evidence type="ECO:0000313" key="5">
    <source>
        <dbReference type="Proteomes" id="UP001266305"/>
    </source>
</evidence>
<dbReference type="SUPFAM" id="SSF52768">
    <property type="entry name" value="Arginase/deacetylase"/>
    <property type="match status" value="1"/>
</dbReference>
<evidence type="ECO:0000256" key="2">
    <source>
        <dbReference type="SAM" id="MobiDB-lite"/>
    </source>
</evidence>
<name>A0ABQ9UM19_SAGOE</name>
<dbReference type="PRINTS" id="PR01271">
    <property type="entry name" value="HISDACETLASE"/>
</dbReference>
<dbReference type="Proteomes" id="UP001266305">
    <property type="component" value="Unassembled WGS sequence"/>
</dbReference>
<dbReference type="InterPro" id="IPR023801">
    <property type="entry name" value="His_deacetylse_dom"/>
</dbReference>
<keyword evidence="1" id="KW-0378">Hydrolase</keyword>
<feature type="compositionally biased region" description="Basic and acidic residues" evidence="2">
    <location>
        <begin position="243"/>
        <end position="279"/>
    </location>
</feature>
<dbReference type="PANTHER" id="PTHR48252">
    <property type="entry name" value="HISTONE DEACETYLASE 2-RELATED"/>
    <property type="match status" value="1"/>
</dbReference>
<dbReference type="Gene3D" id="3.40.800.20">
    <property type="entry name" value="Histone deacetylase domain"/>
    <property type="match status" value="1"/>
</dbReference>
<evidence type="ECO:0000256" key="1">
    <source>
        <dbReference type="ARBA" id="ARBA00022801"/>
    </source>
</evidence>
<proteinExistence type="predicted"/>
<feature type="compositionally biased region" description="Acidic residues" evidence="2">
    <location>
        <begin position="217"/>
        <end position="227"/>
    </location>
</feature>
<dbReference type="InterPro" id="IPR003084">
    <property type="entry name" value="HDAC_I/II"/>
</dbReference>
<feature type="compositionally biased region" description="Basic and acidic residues" evidence="2">
    <location>
        <begin position="201"/>
        <end position="216"/>
    </location>
</feature>
<feature type="domain" description="Histone deacetylase" evidence="3">
    <location>
        <begin position="7"/>
        <end position="117"/>
    </location>
</feature>
<evidence type="ECO:0000259" key="3">
    <source>
        <dbReference type="Pfam" id="PF00850"/>
    </source>
</evidence>